<protein>
    <recommendedName>
        <fullName evidence="1">SPX domain-containing protein</fullName>
    </recommendedName>
</protein>
<evidence type="ECO:0000313" key="3">
    <source>
        <dbReference type="Proteomes" id="UP000193560"/>
    </source>
</evidence>
<dbReference type="EMBL" id="MCGE01000016">
    <property type="protein sequence ID" value="ORZ13755.1"/>
    <property type="molecule type" value="Genomic_DNA"/>
</dbReference>
<dbReference type="Proteomes" id="UP000193560">
    <property type="component" value="Unassembled WGS sequence"/>
</dbReference>
<dbReference type="InterPro" id="IPR004331">
    <property type="entry name" value="SPX_dom"/>
</dbReference>
<sequence length="98" mass="11408">MQVDLVRQYRQQIADMKRLQDATIEQRLNPLQWFHSQQPSNTVTSSPIANVSPAILLNGDRHISYRVARSRLKAAIPEFYRSLELLRSYKVILALFII</sequence>
<dbReference type="OrthoDB" id="9970435at2759"/>
<keyword evidence="3" id="KW-1185">Reference proteome</keyword>
<proteinExistence type="predicted"/>
<evidence type="ECO:0000259" key="1">
    <source>
        <dbReference type="Pfam" id="PF03105"/>
    </source>
</evidence>
<dbReference type="AlphaFoldDB" id="A0A1X2ICI9"/>
<organism evidence="2 3">
    <name type="scientific">Absidia repens</name>
    <dbReference type="NCBI Taxonomy" id="90262"/>
    <lineage>
        <taxon>Eukaryota</taxon>
        <taxon>Fungi</taxon>
        <taxon>Fungi incertae sedis</taxon>
        <taxon>Mucoromycota</taxon>
        <taxon>Mucoromycotina</taxon>
        <taxon>Mucoromycetes</taxon>
        <taxon>Mucorales</taxon>
        <taxon>Cunninghamellaceae</taxon>
        <taxon>Absidia</taxon>
    </lineage>
</organism>
<reference evidence="2 3" key="1">
    <citation type="submission" date="2016-07" db="EMBL/GenBank/DDBJ databases">
        <title>Pervasive Adenine N6-methylation of Active Genes in Fungi.</title>
        <authorList>
            <consortium name="DOE Joint Genome Institute"/>
            <person name="Mondo S.J."/>
            <person name="Dannebaum R.O."/>
            <person name="Kuo R.C."/>
            <person name="Labutti K."/>
            <person name="Haridas S."/>
            <person name="Kuo A."/>
            <person name="Salamov A."/>
            <person name="Ahrendt S.R."/>
            <person name="Lipzen A."/>
            <person name="Sullivan W."/>
            <person name="Andreopoulos W.B."/>
            <person name="Clum A."/>
            <person name="Lindquist E."/>
            <person name="Daum C."/>
            <person name="Ramamoorthy G.K."/>
            <person name="Gryganskyi A."/>
            <person name="Culley D."/>
            <person name="Magnuson J.K."/>
            <person name="James T.Y."/>
            <person name="O'Malley M.A."/>
            <person name="Stajich J.E."/>
            <person name="Spatafora J.W."/>
            <person name="Visel A."/>
            <person name="Grigoriev I.V."/>
        </authorList>
    </citation>
    <scope>NUCLEOTIDE SEQUENCE [LARGE SCALE GENOMIC DNA]</scope>
    <source>
        <strain evidence="2 3">NRRL 1336</strain>
    </source>
</reference>
<dbReference type="Pfam" id="PF03105">
    <property type="entry name" value="SPX"/>
    <property type="match status" value="1"/>
</dbReference>
<comment type="caution">
    <text evidence="2">The sequence shown here is derived from an EMBL/GenBank/DDBJ whole genome shotgun (WGS) entry which is preliminary data.</text>
</comment>
<evidence type="ECO:0000313" key="2">
    <source>
        <dbReference type="EMBL" id="ORZ13755.1"/>
    </source>
</evidence>
<feature type="domain" description="SPX" evidence="1">
    <location>
        <begin position="15"/>
        <end position="90"/>
    </location>
</feature>
<gene>
    <name evidence="2" type="ORF">BCR42DRAFT_69936</name>
</gene>
<accession>A0A1X2ICI9</accession>
<name>A0A1X2ICI9_9FUNG</name>